<name>A0AAP0R343_9ROSI</name>
<keyword evidence="3" id="KW-1185">Reference proteome</keyword>
<proteinExistence type="predicted"/>
<protein>
    <submittedName>
        <fullName evidence="2">Uncharacterized protein</fullName>
    </submittedName>
</protein>
<reference evidence="2 3" key="1">
    <citation type="submission" date="2024-05" db="EMBL/GenBank/DDBJ databases">
        <title>Haplotype-resolved chromosome-level genome assembly of Huyou (Citrus changshanensis).</title>
        <authorList>
            <person name="Miao C."/>
            <person name="Chen W."/>
            <person name="Wu Y."/>
            <person name="Wang L."/>
            <person name="Zhao S."/>
            <person name="Grierson D."/>
            <person name="Xu C."/>
            <person name="Chen K."/>
        </authorList>
    </citation>
    <scope>NUCLEOTIDE SEQUENCE [LARGE SCALE GENOMIC DNA]</scope>
    <source>
        <strain evidence="2">01-14</strain>
        <tissue evidence="2">Leaf</tissue>
    </source>
</reference>
<gene>
    <name evidence="2" type="ORF">WN944_022283</name>
</gene>
<comment type="caution">
    <text evidence="2">The sequence shown here is derived from an EMBL/GenBank/DDBJ whole genome shotgun (WGS) entry which is preliminary data.</text>
</comment>
<sequence length="126" mass="14117">MAIRDAVEIFALYSKKGPHARKKQENGMSSLAGVIHHQLEAQSLEISDKDQILKANQTSVVNKAPVEYVQASGRPCYYFRLGTAHLNRMVQTERGGECGPTRDKCPTRDEEMRARPEIYAELTPVS</sequence>
<evidence type="ECO:0000256" key="1">
    <source>
        <dbReference type="SAM" id="MobiDB-lite"/>
    </source>
</evidence>
<feature type="region of interest" description="Disordered" evidence="1">
    <location>
        <begin position="93"/>
        <end position="115"/>
    </location>
</feature>
<feature type="compositionally biased region" description="Basic and acidic residues" evidence="1">
    <location>
        <begin position="94"/>
        <end position="115"/>
    </location>
</feature>
<evidence type="ECO:0000313" key="2">
    <source>
        <dbReference type="EMBL" id="KAK9229321.1"/>
    </source>
</evidence>
<dbReference type="EMBL" id="JBCGBO010000001">
    <property type="protein sequence ID" value="KAK9229321.1"/>
    <property type="molecule type" value="Genomic_DNA"/>
</dbReference>
<dbReference type="Proteomes" id="UP001428341">
    <property type="component" value="Unassembled WGS sequence"/>
</dbReference>
<dbReference type="AlphaFoldDB" id="A0AAP0R343"/>
<evidence type="ECO:0000313" key="3">
    <source>
        <dbReference type="Proteomes" id="UP001428341"/>
    </source>
</evidence>
<accession>A0AAP0R343</accession>
<organism evidence="2 3">
    <name type="scientific">Citrus x changshan-huyou</name>
    <dbReference type="NCBI Taxonomy" id="2935761"/>
    <lineage>
        <taxon>Eukaryota</taxon>
        <taxon>Viridiplantae</taxon>
        <taxon>Streptophyta</taxon>
        <taxon>Embryophyta</taxon>
        <taxon>Tracheophyta</taxon>
        <taxon>Spermatophyta</taxon>
        <taxon>Magnoliopsida</taxon>
        <taxon>eudicotyledons</taxon>
        <taxon>Gunneridae</taxon>
        <taxon>Pentapetalae</taxon>
        <taxon>rosids</taxon>
        <taxon>malvids</taxon>
        <taxon>Sapindales</taxon>
        <taxon>Rutaceae</taxon>
        <taxon>Aurantioideae</taxon>
        <taxon>Citrus</taxon>
    </lineage>
</organism>